<feature type="signal peptide" evidence="5">
    <location>
        <begin position="1"/>
        <end position="22"/>
    </location>
</feature>
<proteinExistence type="inferred from homology"/>
<dbReference type="GO" id="GO:0004348">
    <property type="term" value="F:glucosylceramidase activity"/>
    <property type="evidence" value="ECO:0007669"/>
    <property type="project" value="InterPro"/>
</dbReference>
<evidence type="ECO:0000313" key="8">
    <source>
        <dbReference type="EMBL" id="NUU62925.1"/>
    </source>
</evidence>
<dbReference type="InterPro" id="IPR033453">
    <property type="entry name" value="Glyco_hydro_30_TIM-barrel"/>
</dbReference>
<accession>A0A850EPP2</accession>
<dbReference type="PANTHER" id="PTHR11069">
    <property type="entry name" value="GLUCOSYLCERAMIDASE"/>
    <property type="match status" value="1"/>
</dbReference>
<dbReference type="CDD" id="cd00257">
    <property type="entry name" value="beta-trefoil_FSCN-like"/>
    <property type="match status" value="1"/>
</dbReference>
<dbReference type="Pfam" id="PF02055">
    <property type="entry name" value="Glyco_hydro_30"/>
    <property type="match status" value="1"/>
</dbReference>
<feature type="domain" description="Glycosyl hydrolase family 30 TIM-barrel" evidence="6">
    <location>
        <begin position="92"/>
        <end position="353"/>
    </location>
</feature>
<protein>
    <submittedName>
        <fullName evidence="8">Glycosyl hydrolase</fullName>
    </submittedName>
</protein>
<name>A0A850EPP2_9BACL</name>
<dbReference type="SUPFAM" id="SSF51011">
    <property type="entry name" value="Glycosyl hydrolase domain"/>
    <property type="match status" value="1"/>
</dbReference>
<dbReference type="GO" id="GO:0006680">
    <property type="term" value="P:glucosylceramide catabolic process"/>
    <property type="evidence" value="ECO:0007669"/>
    <property type="project" value="TreeGrafter"/>
</dbReference>
<comment type="similarity">
    <text evidence="1 4">Belongs to the glycosyl hydrolase 30 family.</text>
</comment>
<dbReference type="InterPro" id="IPR013780">
    <property type="entry name" value="Glyco_hydro_b"/>
</dbReference>
<organism evidence="8 9">
    <name type="scientific">Paenibacillus agri</name>
    <dbReference type="NCBI Taxonomy" id="2744309"/>
    <lineage>
        <taxon>Bacteria</taxon>
        <taxon>Bacillati</taxon>
        <taxon>Bacillota</taxon>
        <taxon>Bacilli</taxon>
        <taxon>Bacillales</taxon>
        <taxon>Paenibacillaceae</taxon>
        <taxon>Paenibacillus</taxon>
    </lineage>
</organism>
<dbReference type="Pfam" id="PF17189">
    <property type="entry name" value="Glyco_hydro_30C"/>
    <property type="match status" value="1"/>
</dbReference>
<evidence type="ECO:0000256" key="4">
    <source>
        <dbReference type="RuleBase" id="RU361188"/>
    </source>
</evidence>
<dbReference type="Gene3D" id="3.20.20.80">
    <property type="entry name" value="Glycosidases"/>
    <property type="match status" value="1"/>
</dbReference>
<evidence type="ECO:0000256" key="2">
    <source>
        <dbReference type="ARBA" id="ARBA00022729"/>
    </source>
</evidence>
<evidence type="ECO:0000256" key="3">
    <source>
        <dbReference type="ARBA" id="ARBA00022801"/>
    </source>
</evidence>
<evidence type="ECO:0000256" key="5">
    <source>
        <dbReference type="SAM" id="SignalP"/>
    </source>
</evidence>
<dbReference type="GO" id="GO:0016020">
    <property type="term" value="C:membrane"/>
    <property type="evidence" value="ECO:0007669"/>
    <property type="project" value="GOC"/>
</dbReference>
<dbReference type="InterPro" id="IPR033452">
    <property type="entry name" value="GH30_C"/>
</dbReference>
<dbReference type="SUPFAM" id="SSF50405">
    <property type="entry name" value="Actin-crosslinking proteins"/>
    <property type="match status" value="1"/>
</dbReference>
<dbReference type="InterPro" id="IPR017853">
    <property type="entry name" value="GH"/>
</dbReference>
<dbReference type="Gene3D" id="2.60.40.1180">
    <property type="entry name" value="Golgi alpha-mannosidase II"/>
    <property type="match status" value="1"/>
</dbReference>
<keyword evidence="4" id="KW-0326">Glycosidase</keyword>
<keyword evidence="3 4" id="KW-0378">Hydrolase</keyword>
<evidence type="ECO:0000256" key="1">
    <source>
        <dbReference type="ARBA" id="ARBA00005382"/>
    </source>
</evidence>
<feature type="chain" id="PRO_5032961011" evidence="5">
    <location>
        <begin position="23"/>
        <end position="622"/>
    </location>
</feature>
<dbReference type="InterPro" id="IPR008999">
    <property type="entry name" value="Actin-crosslinking"/>
</dbReference>
<feature type="domain" description="Glycosyl hydrolase family 30 beta sandwich" evidence="7">
    <location>
        <begin position="415"/>
        <end position="476"/>
    </location>
</feature>
<keyword evidence="9" id="KW-1185">Reference proteome</keyword>
<dbReference type="PANTHER" id="PTHR11069:SF23">
    <property type="entry name" value="LYSOSOMAL ACID GLUCOSYLCERAMIDASE"/>
    <property type="match status" value="1"/>
</dbReference>
<keyword evidence="2 5" id="KW-0732">Signal</keyword>
<dbReference type="InterPro" id="IPR001139">
    <property type="entry name" value="Glyco_hydro_30"/>
</dbReference>
<dbReference type="EMBL" id="JABWCS010000217">
    <property type="protein sequence ID" value="NUU62925.1"/>
    <property type="molecule type" value="Genomic_DNA"/>
</dbReference>
<dbReference type="Proteomes" id="UP000564806">
    <property type="component" value="Unassembled WGS sequence"/>
</dbReference>
<gene>
    <name evidence="8" type="ORF">HPT30_21485</name>
</gene>
<dbReference type="SUPFAM" id="SSF51445">
    <property type="entry name" value="(Trans)glycosidases"/>
    <property type="match status" value="1"/>
</dbReference>
<evidence type="ECO:0000313" key="9">
    <source>
        <dbReference type="Proteomes" id="UP000564806"/>
    </source>
</evidence>
<comment type="caution">
    <text evidence="8">The sequence shown here is derived from an EMBL/GenBank/DDBJ whole genome shotgun (WGS) entry which is preliminary data.</text>
</comment>
<sequence length="622" mass="67484">MLAATVLFTSFAIPFQTPSAQAAPGAAQVYFSSESTTGSPGSSIWYNNPAAASAGIQYATSKQADIPLTNPTSSTATAITVNPDVQYQNMLGFGTSLEESTIYNLSLMSAAKRDEVLRRLIDPVNGAGMNLFRITFGTSDFTSRNFYTYEDTRGSFSIQKDIDYNIVSTVQRAIAIGNETGNPVKIFASSWTAPAWMKTNNSLIGGYLKRENTNDLAVYYRRAIQEYQSRGIPIYAMTLQNEPLYAAPDYPSMLLTSANERELAIALKSQLDTYSISTKLWAYDHNFGEVWTHLPGVLDNAAANAAIEGVAFHDYSGDPTAMTAVRNTYPSKSMQMTERAVWGTGGADRMAQYFRNWSGSYTNWVTMLDQNIQPEKWTGTPGPTMLIQSTSNRNTYWVAPEVNFIGQYAKFVKPGAKRIDSNYGSAATVTNVAFLNPDNSIVTVVINQTSSAKSFKILSEGQQLLGTLPAKTVGTYIWARGGGGGTGSVPIGSTIALQSMANNLYVSADNAGASPLIANRTTVGTWERFQVADAGGGWISLRALANNKYVTAENGGADSLIASRDTVQGWEQFQWIDNGDGTISLLSNANNRYVTADNFGNSALIANRTSIDGWEKFKFSIQ</sequence>
<dbReference type="AlphaFoldDB" id="A0A850EPP2"/>
<evidence type="ECO:0000259" key="6">
    <source>
        <dbReference type="Pfam" id="PF02055"/>
    </source>
</evidence>
<evidence type="ECO:0000259" key="7">
    <source>
        <dbReference type="Pfam" id="PF17189"/>
    </source>
</evidence>
<dbReference type="Gene3D" id="2.80.10.50">
    <property type="match status" value="1"/>
</dbReference>
<reference evidence="8" key="1">
    <citation type="submission" date="2020-06" db="EMBL/GenBank/DDBJ databases">
        <title>Paenibacillus sp. nov., isolated from soil.</title>
        <authorList>
            <person name="Seo Y.L."/>
        </authorList>
    </citation>
    <scope>NUCLEOTIDE SEQUENCE [LARGE SCALE GENOMIC DNA]</scope>
    <source>
        <strain evidence="8">JW14</strain>
    </source>
</reference>